<evidence type="ECO:0000259" key="1">
    <source>
        <dbReference type="Pfam" id="PF08388"/>
    </source>
</evidence>
<dbReference type="Proteomes" id="UP000077407">
    <property type="component" value="Unassembled WGS sequence"/>
</dbReference>
<comment type="caution">
    <text evidence="2">The sequence shown here is derived from an EMBL/GenBank/DDBJ whole genome shotgun (WGS) entry which is preliminary data.</text>
</comment>
<dbReference type="EMBL" id="LITT01000001">
    <property type="protein sequence ID" value="OAA92294.1"/>
    <property type="molecule type" value="Genomic_DNA"/>
</dbReference>
<accession>A0A170NM31</accession>
<reference evidence="2 3" key="1">
    <citation type="journal article" date="2015" name="Biotechnol. Bioeng.">
        <title>Genome sequence and phenotypic characterization of Caulobacter segnis.</title>
        <authorList>
            <person name="Patel S."/>
            <person name="Fletcher B."/>
            <person name="Scott D.C."/>
            <person name="Ely B."/>
        </authorList>
    </citation>
    <scope>NUCLEOTIDE SEQUENCE [LARGE SCALE GENOMIC DNA]</scope>
    <source>
        <strain evidence="2 3">ERI-2</strain>
    </source>
</reference>
<dbReference type="PATRIC" id="fig|1538.10.peg.482"/>
<dbReference type="AlphaFoldDB" id="A0A170NM31"/>
<proteinExistence type="predicted"/>
<name>A0A170NM31_9CLOT</name>
<protein>
    <submittedName>
        <fullName evidence="2">Group II intron, maturase-specific domain</fullName>
    </submittedName>
</protein>
<dbReference type="Pfam" id="PF08388">
    <property type="entry name" value="GIIM"/>
    <property type="match status" value="1"/>
</dbReference>
<sequence length="91" mass="11121">MKEWIKKNRIMPVGELIKKINQKLRGHYQYYGVTDNTRSVKSYQNVVKWLLFKWLNRRSQKESYTVETFYKGLLRTFPLLEPKISVSLFYR</sequence>
<evidence type="ECO:0000313" key="3">
    <source>
        <dbReference type="Proteomes" id="UP000077407"/>
    </source>
</evidence>
<gene>
    <name evidence="2" type="ORF">WY13_00001</name>
</gene>
<dbReference type="InterPro" id="IPR013597">
    <property type="entry name" value="Mat_intron_G2"/>
</dbReference>
<organism evidence="2 3">
    <name type="scientific">Clostridium ljungdahlii</name>
    <dbReference type="NCBI Taxonomy" id="1538"/>
    <lineage>
        <taxon>Bacteria</taxon>
        <taxon>Bacillati</taxon>
        <taxon>Bacillota</taxon>
        <taxon>Clostridia</taxon>
        <taxon>Eubacteriales</taxon>
        <taxon>Clostridiaceae</taxon>
        <taxon>Clostridium</taxon>
    </lineage>
</organism>
<evidence type="ECO:0000313" key="2">
    <source>
        <dbReference type="EMBL" id="OAA92294.1"/>
    </source>
</evidence>
<feature type="domain" description="Group II intron maturase-specific" evidence="1">
    <location>
        <begin position="2"/>
        <end position="63"/>
    </location>
</feature>